<organism evidence="2 3">
    <name type="scientific">Tepidibacillus fermentans</name>
    <dbReference type="NCBI Taxonomy" id="1281767"/>
    <lineage>
        <taxon>Bacteria</taxon>
        <taxon>Bacillati</taxon>
        <taxon>Bacillota</taxon>
        <taxon>Bacilli</taxon>
        <taxon>Bacillales</taxon>
        <taxon>Bacillaceae</taxon>
        <taxon>Tepidibacillus</taxon>
    </lineage>
</organism>
<reference evidence="2 3" key="1">
    <citation type="submission" date="2019-03" db="EMBL/GenBank/DDBJ databases">
        <title>Genomic Encyclopedia of Type Strains, Phase IV (KMG-IV): sequencing the most valuable type-strain genomes for metagenomic binning, comparative biology and taxonomic classification.</title>
        <authorList>
            <person name="Goeker M."/>
        </authorList>
    </citation>
    <scope>NUCLEOTIDE SEQUENCE [LARGE SCALE GENOMIC DNA]</scope>
    <source>
        <strain evidence="2 3">DSM 23802</strain>
    </source>
</reference>
<dbReference type="Proteomes" id="UP000295788">
    <property type="component" value="Unassembled WGS sequence"/>
</dbReference>
<evidence type="ECO:0000256" key="1">
    <source>
        <dbReference type="PROSITE-ProRule" id="PRU00742"/>
    </source>
</evidence>
<dbReference type="Gene3D" id="3.40.800.10">
    <property type="entry name" value="Ureohydrolase domain"/>
    <property type="match status" value="1"/>
</dbReference>
<accession>A0A4R3KII4</accession>
<dbReference type="Pfam" id="PF00491">
    <property type="entry name" value="Arginase"/>
    <property type="match status" value="1"/>
</dbReference>
<comment type="similarity">
    <text evidence="1">Belongs to the arginase family.</text>
</comment>
<dbReference type="OrthoDB" id="9805406at2"/>
<gene>
    <name evidence="2" type="ORF">EDD72_106107</name>
</gene>
<dbReference type="EMBL" id="SMAB01000006">
    <property type="protein sequence ID" value="TCS83179.1"/>
    <property type="molecule type" value="Genomic_DNA"/>
</dbReference>
<evidence type="ECO:0000313" key="2">
    <source>
        <dbReference type="EMBL" id="TCS83179.1"/>
    </source>
</evidence>
<proteinExistence type="inferred from homology"/>
<dbReference type="PROSITE" id="PS51409">
    <property type="entry name" value="ARGINASE_2"/>
    <property type="match status" value="1"/>
</dbReference>
<sequence length="262" mass="30101">MGLLHDEVIFLNFDQSYVPQKKLLQIPHYWIDLDDIKHTNYYCEETACTKIEERLYENPHQGITFIGSGNYHYVSYLLFSEIKEPFTLILFDHHTDAMIDSSSVSSLISCGSWVAHAISQLSFLQKVLIIGARKDLLPLIHPSLRSKVVVLPENDSRLSSKFVLHWLQNEIATDTIYISIDKDVLDTDYVKTNWDQGNMSLPELLIVLREIIRQKEVYGVDICGEYPTNPFSAFQSISIEAIRKNEQANQKILNTILNPKSP</sequence>
<protein>
    <submittedName>
        <fullName evidence="2">Arginase family protein</fullName>
    </submittedName>
</protein>
<dbReference type="PANTHER" id="PTHR11358:SF41">
    <property type="entry name" value="ARGINASE"/>
    <property type="match status" value="1"/>
</dbReference>
<dbReference type="InterPro" id="IPR006035">
    <property type="entry name" value="Ureohydrolase"/>
</dbReference>
<name>A0A4R3KII4_9BACI</name>
<dbReference type="InterPro" id="IPR023696">
    <property type="entry name" value="Ureohydrolase_dom_sf"/>
</dbReference>
<dbReference type="GO" id="GO:0046872">
    <property type="term" value="F:metal ion binding"/>
    <property type="evidence" value="ECO:0007669"/>
    <property type="project" value="InterPro"/>
</dbReference>
<dbReference type="SUPFAM" id="SSF52768">
    <property type="entry name" value="Arginase/deacetylase"/>
    <property type="match status" value="1"/>
</dbReference>
<evidence type="ECO:0000313" key="3">
    <source>
        <dbReference type="Proteomes" id="UP000295788"/>
    </source>
</evidence>
<dbReference type="GO" id="GO:0008783">
    <property type="term" value="F:agmatinase activity"/>
    <property type="evidence" value="ECO:0007669"/>
    <property type="project" value="TreeGrafter"/>
</dbReference>
<dbReference type="RefSeq" id="WP_132768161.1">
    <property type="nucleotide sequence ID" value="NZ_SMAB01000006.1"/>
</dbReference>
<dbReference type="GO" id="GO:0033389">
    <property type="term" value="P:putrescine biosynthetic process from arginine, via agmatine"/>
    <property type="evidence" value="ECO:0007669"/>
    <property type="project" value="TreeGrafter"/>
</dbReference>
<comment type="caution">
    <text evidence="2">The sequence shown here is derived from an EMBL/GenBank/DDBJ whole genome shotgun (WGS) entry which is preliminary data.</text>
</comment>
<keyword evidence="3" id="KW-1185">Reference proteome</keyword>
<dbReference type="AlphaFoldDB" id="A0A4R3KII4"/>
<dbReference type="PANTHER" id="PTHR11358">
    <property type="entry name" value="ARGINASE/AGMATINASE"/>
    <property type="match status" value="1"/>
</dbReference>